<dbReference type="EMBL" id="CP097506">
    <property type="protein sequence ID" value="URD99642.1"/>
    <property type="molecule type" value="Genomic_DNA"/>
</dbReference>
<reference evidence="1" key="1">
    <citation type="submission" date="2022-05" db="EMBL/GenBank/DDBJ databases">
        <title>The Musa troglodytarum L. genome provides insights into the mechanism of non-climacteric behaviour and enrichment of carotenoids.</title>
        <authorList>
            <person name="Wang J."/>
        </authorList>
    </citation>
    <scope>NUCLEOTIDE SEQUENCE</scope>
    <source>
        <tissue evidence="1">Leaf</tissue>
    </source>
</reference>
<gene>
    <name evidence="1" type="ORF">MUK42_25961</name>
</gene>
<dbReference type="AlphaFoldDB" id="A0A9E7FTE0"/>
<name>A0A9E7FTE0_9LILI</name>
<sequence length="50" mass="5064">MASSSCPHFFPFPPIITSSPSPPPPPLFSSDRKVAILAPLAGSASPSPSS</sequence>
<protein>
    <submittedName>
        <fullName evidence="1">Uncharacterized protein</fullName>
    </submittedName>
</protein>
<dbReference type="Proteomes" id="UP001055439">
    <property type="component" value="Chromosome 4"/>
</dbReference>
<evidence type="ECO:0000313" key="2">
    <source>
        <dbReference type="Proteomes" id="UP001055439"/>
    </source>
</evidence>
<evidence type="ECO:0000313" key="1">
    <source>
        <dbReference type="EMBL" id="URD99642.1"/>
    </source>
</evidence>
<accession>A0A9E7FTE0</accession>
<proteinExistence type="predicted"/>
<keyword evidence="2" id="KW-1185">Reference proteome</keyword>
<organism evidence="1 2">
    <name type="scientific">Musa troglodytarum</name>
    <name type="common">fe'i banana</name>
    <dbReference type="NCBI Taxonomy" id="320322"/>
    <lineage>
        <taxon>Eukaryota</taxon>
        <taxon>Viridiplantae</taxon>
        <taxon>Streptophyta</taxon>
        <taxon>Embryophyta</taxon>
        <taxon>Tracheophyta</taxon>
        <taxon>Spermatophyta</taxon>
        <taxon>Magnoliopsida</taxon>
        <taxon>Liliopsida</taxon>
        <taxon>Zingiberales</taxon>
        <taxon>Musaceae</taxon>
        <taxon>Musa</taxon>
    </lineage>
</organism>